<keyword evidence="4" id="KW-1185">Reference proteome</keyword>
<organism evidence="3 4">
    <name type="scientific">Paramuricea clavata</name>
    <name type="common">Red gorgonian</name>
    <name type="synonym">Violescent sea-whip</name>
    <dbReference type="NCBI Taxonomy" id="317549"/>
    <lineage>
        <taxon>Eukaryota</taxon>
        <taxon>Metazoa</taxon>
        <taxon>Cnidaria</taxon>
        <taxon>Anthozoa</taxon>
        <taxon>Octocorallia</taxon>
        <taxon>Malacalcyonacea</taxon>
        <taxon>Plexauridae</taxon>
        <taxon>Paramuricea</taxon>
    </lineage>
</organism>
<evidence type="ECO:0000313" key="3">
    <source>
        <dbReference type="EMBL" id="CAB4005695.1"/>
    </source>
</evidence>
<dbReference type="Pfam" id="PF00078">
    <property type="entry name" value="RVT_1"/>
    <property type="match status" value="1"/>
</dbReference>
<feature type="compositionally biased region" description="Low complexity" evidence="1">
    <location>
        <begin position="240"/>
        <end position="253"/>
    </location>
</feature>
<evidence type="ECO:0000256" key="1">
    <source>
        <dbReference type="SAM" id="MobiDB-lite"/>
    </source>
</evidence>
<evidence type="ECO:0000313" key="4">
    <source>
        <dbReference type="Proteomes" id="UP001152795"/>
    </source>
</evidence>
<dbReference type="Proteomes" id="UP001152795">
    <property type="component" value="Unassembled WGS sequence"/>
</dbReference>
<feature type="compositionally biased region" description="Polar residues" evidence="1">
    <location>
        <begin position="177"/>
        <end position="190"/>
    </location>
</feature>
<name>A0A6S7HIA4_PARCT</name>
<dbReference type="AlphaFoldDB" id="A0A6S7HIA4"/>
<protein>
    <recommendedName>
        <fullName evidence="2">Reverse transcriptase domain-containing protein</fullName>
    </recommendedName>
</protein>
<feature type="non-terminal residue" evidence="3">
    <location>
        <position position="317"/>
    </location>
</feature>
<dbReference type="OrthoDB" id="6153490at2759"/>
<dbReference type="PANTHER" id="PTHR33332">
    <property type="entry name" value="REVERSE TRANSCRIPTASE DOMAIN-CONTAINING PROTEIN"/>
    <property type="match status" value="1"/>
</dbReference>
<feature type="compositionally biased region" description="Low complexity" evidence="1">
    <location>
        <begin position="191"/>
        <end position="204"/>
    </location>
</feature>
<gene>
    <name evidence="3" type="ORF">PACLA_8A013434</name>
</gene>
<dbReference type="EMBL" id="CACRXK020005279">
    <property type="protein sequence ID" value="CAB4005695.1"/>
    <property type="molecule type" value="Genomic_DNA"/>
</dbReference>
<feature type="domain" description="Reverse transcriptase" evidence="2">
    <location>
        <begin position="1"/>
        <end position="100"/>
    </location>
</feature>
<feature type="region of interest" description="Disordered" evidence="1">
    <location>
        <begin position="177"/>
        <end position="253"/>
    </location>
</feature>
<dbReference type="InterPro" id="IPR000477">
    <property type="entry name" value="RT_dom"/>
</dbReference>
<accession>A0A6S7HIA4</accession>
<comment type="caution">
    <text evidence="3">The sequence shown here is derived from an EMBL/GenBank/DDBJ whole genome shotgun (WGS) entry which is preliminary data.</text>
</comment>
<sequence>KGFDLVDDSVIINELGNLNVHPVLTRWIKAFLTNRQQCVKVDCHESSWKTANGGLPQGTYLGPLLFAILVNPLLKDWNGRLKFVDDTTVLEVDPSYLEQLQRKGQVLSELDNKIFELFTKPEDLEADIIEAEDTQSFIAETICTTKNFIENKTKSMNISQHDQAAGASNNIQQTPENIQTTSSESEPAGNQPSTPQETQPQSSTVAENPPPPNQDKQDPTPKVPNQSVNTINTAPTETMATPTSISSAATTPTTISPTTIQHLSENKHKSTLLKTAISPIEYIGSTVTAHILFDEGSHRSFITSSLARNAGLTAERE</sequence>
<proteinExistence type="predicted"/>
<evidence type="ECO:0000259" key="2">
    <source>
        <dbReference type="Pfam" id="PF00078"/>
    </source>
</evidence>
<reference evidence="3" key="1">
    <citation type="submission" date="2020-04" db="EMBL/GenBank/DDBJ databases">
        <authorList>
            <person name="Alioto T."/>
            <person name="Alioto T."/>
            <person name="Gomez Garrido J."/>
        </authorList>
    </citation>
    <scope>NUCLEOTIDE SEQUENCE</scope>
    <source>
        <strain evidence="3">A484AB</strain>
    </source>
</reference>
<feature type="compositionally biased region" description="Polar residues" evidence="1">
    <location>
        <begin position="223"/>
        <end position="239"/>
    </location>
</feature>